<reference evidence="2" key="1">
    <citation type="journal article" date="2022" name="Nat. Commun.">
        <title>Chromosome evolution and the genetic basis of agronomically important traits in greater yam.</title>
        <authorList>
            <person name="Bredeson J.V."/>
            <person name="Lyons J.B."/>
            <person name="Oniyinde I.O."/>
            <person name="Okereke N.R."/>
            <person name="Kolade O."/>
            <person name="Nnabue I."/>
            <person name="Nwadili C.O."/>
            <person name="Hribova E."/>
            <person name="Parker M."/>
            <person name="Nwogha J."/>
            <person name="Shu S."/>
            <person name="Carlson J."/>
            <person name="Kariba R."/>
            <person name="Muthemba S."/>
            <person name="Knop K."/>
            <person name="Barton G.J."/>
            <person name="Sherwood A.V."/>
            <person name="Lopez-Montes A."/>
            <person name="Asiedu R."/>
            <person name="Jamnadass R."/>
            <person name="Muchugi A."/>
            <person name="Goodstein D."/>
            <person name="Egesi C.N."/>
            <person name="Featherston J."/>
            <person name="Asfaw A."/>
            <person name="Simpson G.G."/>
            <person name="Dolezel J."/>
            <person name="Hendre P.S."/>
            <person name="Van Deynze A."/>
            <person name="Kumar P.L."/>
            <person name="Obidiegwu J.E."/>
            <person name="Bhattacharjee R."/>
            <person name="Rokhsar D.S."/>
        </authorList>
    </citation>
    <scope>NUCLEOTIDE SEQUENCE [LARGE SCALE GENOMIC DNA]</scope>
    <source>
        <strain evidence="2">cv. TDa95/00328</strain>
    </source>
</reference>
<name>A0ACB7UVD2_DIOAL</name>
<keyword evidence="1" id="KW-0560">Oxidoreductase</keyword>
<organism evidence="1 2">
    <name type="scientific">Dioscorea alata</name>
    <name type="common">Purple yam</name>
    <dbReference type="NCBI Taxonomy" id="55571"/>
    <lineage>
        <taxon>Eukaryota</taxon>
        <taxon>Viridiplantae</taxon>
        <taxon>Streptophyta</taxon>
        <taxon>Embryophyta</taxon>
        <taxon>Tracheophyta</taxon>
        <taxon>Spermatophyta</taxon>
        <taxon>Magnoliopsida</taxon>
        <taxon>Liliopsida</taxon>
        <taxon>Dioscoreales</taxon>
        <taxon>Dioscoreaceae</taxon>
        <taxon>Dioscorea</taxon>
    </lineage>
</organism>
<proteinExistence type="predicted"/>
<dbReference type="EC" id="1.1.3.8" evidence="1"/>
<protein>
    <submittedName>
        <fullName evidence="1">D-arabinono-1,4-lactone oxidase protein</fullName>
        <ecNumber evidence="1">1.1.3.37</ecNumber>
        <ecNumber evidence="1">1.1.3.8</ecNumber>
    </submittedName>
</protein>
<keyword evidence="2" id="KW-1185">Reference proteome</keyword>
<dbReference type="Proteomes" id="UP000827976">
    <property type="component" value="Chromosome 14"/>
</dbReference>
<sequence>MQTSTRLVFLLEFFLVFLVHVTRCSPPEEPVKCLSSNNTNCTITNSYGTFPDRTTCHAAMAVYPNSEEELISAVAMAAKTKTKMKVATRYSHSIPKLACPGGEEGLIISTRNLNRVVSVNVKEMMMSVESGMVLKDFIAEAAKVGLALPYTPYWAGLTMGGMLGTGAHGSSLWGKGGAVHEFVVGVRVVTPASGEEGFARVLSLDARHAEFDAVKVSLGVLGVISQVTLKLEPMFKRSLTYVDSDDTGLEDKVVAFGKKYEFGDVSWFPGHKKAVYRVDFRVPTNASGNGLNDFIGFRSTIALALALSRLTDENLEATNNTNGKCITSKLMKDTISIGGYGLKNNGILFTGYPVVGFQNRMQSSGSCLDSIEDSLITACPWDPRIKGAFFHQTTFSIGLSKVKDFIIDVQKLRDINPKALCELELSNGILMRYVKGSTAFLGKEEDSVDFDFTYYRSHDPMKPRLDEDVYEEIEQMGLFKYGGLPHWGKNRNLAFDGVAKKYAKFGEFLKVKERFDPDGLFSSEWSDEVLGINGKRTSIVKPGCALEGLCICSEDSHCAPAKGYFCRPGKVFTDAHVCSKS</sequence>
<comment type="caution">
    <text evidence="1">The sequence shown here is derived from an EMBL/GenBank/DDBJ whole genome shotgun (WGS) entry which is preliminary data.</text>
</comment>
<evidence type="ECO:0000313" key="2">
    <source>
        <dbReference type="Proteomes" id="UP000827976"/>
    </source>
</evidence>
<accession>A0ACB7UVD2</accession>
<evidence type="ECO:0000313" key="1">
    <source>
        <dbReference type="EMBL" id="KAH7664653.1"/>
    </source>
</evidence>
<dbReference type="EC" id="1.1.3.37" evidence="1"/>
<dbReference type="EMBL" id="CM037024">
    <property type="protein sequence ID" value="KAH7664653.1"/>
    <property type="molecule type" value="Genomic_DNA"/>
</dbReference>
<gene>
    <name evidence="1" type="ORF">IHE45_14G133800</name>
</gene>